<keyword evidence="1" id="KW-1185">Reference proteome</keyword>
<organism evidence="1 2">
    <name type="scientific">Caenorhabditis tropicalis</name>
    <dbReference type="NCBI Taxonomy" id="1561998"/>
    <lineage>
        <taxon>Eukaryota</taxon>
        <taxon>Metazoa</taxon>
        <taxon>Ecdysozoa</taxon>
        <taxon>Nematoda</taxon>
        <taxon>Chromadorea</taxon>
        <taxon>Rhabditida</taxon>
        <taxon>Rhabditina</taxon>
        <taxon>Rhabditomorpha</taxon>
        <taxon>Rhabditoidea</taxon>
        <taxon>Rhabditidae</taxon>
        <taxon>Peloderinae</taxon>
        <taxon>Caenorhabditis</taxon>
    </lineage>
</organism>
<accession>A0A1I7TGJ4</accession>
<dbReference type="WBParaSite" id="Csp11.Scaffold607.g5721.t1">
    <property type="protein sequence ID" value="Csp11.Scaffold607.g5721.t1"/>
    <property type="gene ID" value="Csp11.Scaffold607.g5721"/>
</dbReference>
<sequence length="109" mass="11837">MDTVSINSGVLSTTQSAGRTDLRVAHLVDHNRIPEDVIFRNTHISRASGSLASHSSPSGKHCSESTSQESFSVLWKANGMIQSTSLGSSIADHGNLQLFYKNKLIARRQ</sequence>
<dbReference type="Proteomes" id="UP000095282">
    <property type="component" value="Unplaced"/>
</dbReference>
<protein>
    <submittedName>
        <fullName evidence="2">Polygalacturonase</fullName>
    </submittedName>
</protein>
<proteinExistence type="predicted"/>
<reference evidence="2" key="1">
    <citation type="submission" date="2016-11" db="UniProtKB">
        <authorList>
            <consortium name="WormBaseParasite"/>
        </authorList>
    </citation>
    <scope>IDENTIFICATION</scope>
</reference>
<evidence type="ECO:0000313" key="1">
    <source>
        <dbReference type="Proteomes" id="UP000095282"/>
    </source>
</evidence>
<evidence type="ECO:0000313" key="2">
    <source>
        <dbReference type="WBParaSite" id="Csp11.Scaffold607.g5721.t1"/>
    </source>
</evidence>
<dbReference type="AlphaFoldDB" id="A0A1I7TGJ4"/>
<name>A0A1I7TGJ4_9PELO</name>